<dbReference type="Proteomes" id="UP001237448">
    <property type="component" value="Unassembled WGS sequence"/>
</dbReference>
<accession>A0ABU0FEV6</accession>
<evidence type="ECO:0000256" key="2">
    <source>
        <dbReference type="ARBA" id="ARBA00009695"/>
    </source>
</evidence>
<gene>
    <name evidence="5" type="primary">recX</name>
    <name evidence="7" type="ORF">J3R73_002778</name>
</gene>
<evidence type="ECO:0000256" key="3">
    <source>
        <dbReference type="ARBA" id="ARBA00018111"/>
    </source>
</evidence>
<keyword evidence="4 5" id="KW-0963">Cytoplasm</keyword>
<evidence type="ECO:0000313" key="7">
    <source>
        <dbReference type="EMBL" id="MDQ0392986.1"/>
    </source>
</evidence>
<sequence>MAGDTSLSRDEIWMRKSAMHYLGQRASNIASLRRVLARRAQRRLAPDADAAAMIERTIDYCSRNGFVDDAAFVEMKIRSGRSRGLSVRRIEAALGAKGVDRTLVAEALDADERRRHEEVAAARLARRRRIGPWRRPDREFDPHKEVAVMVRGGFSASLARRIVTAAPEEAESLAADDGRVHEITK</sequence>
<evidence type="ECO:0000313" key="8">
    <source>
        <dbReference type="Proteomes" id="UP001237448"/>
    </source>
</evidence>
<protein>
    <recommendedName>
        <fullName evidence="3 5">Regulatory protein RecX</fullName>
    </recommendedName>
</protein>
<dbReference type="PANTHER" id="PTHR33602">
    <property type="entry name" value="REGULATORY PROTEIN RECX FAMILY PROTEIN"/>
    <property type="match status" value="1"/>
</dbReference>
<dbReference type="Gene3D" id="1.10.10.10">
    <property type="entry name" value="Winged helix-like DNA-binding domain superfamily/Winged helix DNA-binding domain"/>
    <property type="match status" value="1"/>
</dbReference>
<comment type="caution">
    <text evidence="7">The sequence shown here is derived from an EMBL/GenBank/DDBJ whole genome shotgun (WGS) entry which is preliminary data.</text>
</comment>
<evidence type="ECO:0000256" key="4">
    <source>
        <dbReference type="ARBA" id="ARBA00022490"/>
    </source>
</evidence>
<name>A0ABU0FEV6_9HYPH</name>
<dbReference type="EMBL" id="JAUSVK010000001">
    <property type="protein sequence ID" value="MDQ0392986.1"/>
    <property type="molecule type" value="Genomic_DNA"/>
</dbReference>
<dbReference type="InterPro" id="IPR036388">
    <property type="entry name" value="WH-like_DNA-bd_sf"/>
</dbReference>
<comment type="subcellular location">
    <subcellularLocation>
        <location evidence="1 5">Cytoplasm</location>
    </subcellularLocation>
</comment>
<keyword evidence="8" id="KW-1185">Reference proteome</keyword>
<feature type="domain" description="RecX second three-helical" evidence="6">
    <location>
        <begin position="68"/>
        <end position="108"/>
    </location>
</feature>
<dbReference type="InterPro" id="IPR053924">
    <property type="entry name" value="RecX_HTH_2nd"/>
</dbReference>
<evidence type="ECO:0000256" key="5">
    <source>
        <dbReference type="HAMAP-Rule" id="MF_01114"/>
    </source>
</evidence>
<dbReference type="PANTHER" id="PTHR33602:SF1">
    <property type="entry name" value="REGULATORY PROTEIN RECX FAMILY PROTEIN"/>
    <property type="match status" value="1"/>
</dbReference>
<dbReference type="InterPro" id="IPR003783">
    <property type="entry name" value="Regulatory_RecX"/>
</dbReference>
<evidence type="ECO:0000259" key="6">
    <source>
        <dbReference type="Pfam" id="PF02631"/>
    </source>
</evidence>
<organism evidence="7 8">
    <name type="scientific">Labrys monachus</name>
    <dbReference type="NCBI Taxonomy" id="217067"/>
    <lineage>
        <taxon>Bacteria</taxon>
        <taxon>Pseudomonadati</taxon>
        <taxon>Pseudomonadota</taxon>
        <taxon>Alphaproteobacteria</taxon>
        <taxon>Hyphomicrobiales</taxon>
        <taxon>Xanthobacteraceae</taxon>
        <taxon>Labrys</taxon>
    </lineage>
</organism>
<dbReference type="Pfam" id="PF02631">
    <property type="entry name" value="RecX_HTH2"/>
    <property type="match status" value="1"/>
</dbReference>
<dbReference type="HAMAP" id="MF_01114">
    <property type="entry name" value="RecX"/>
    <property type="match status" value="1"/>
</dbReference>
<comment type="function">
    <text evidence="5">Modulates RecA activity.</text>
</comment>
<proteinExistence type="inferred from homology"/>
<comment type="similarity">
    <text evidence="2 5">Belongs to the RecX family.</text>
</comment>
<reference evidence="7 8" key="1">
    <citation type="submission" date="2023-07" db="EMBL/GenBank/DDBJ databases">
        <title>Genomic Encyclopedia of Type Strains, Phase IV (KMG-IV): sequencing the most valuable type-strain genomes for metagenomic binning, comparative biology and taxonomic classification.</title>
        <authorList>
            <person name="Goeker M."/>
        </authorList>
    </citation>
    <scope>NUCLEOTIDE SEQUENCE [LARGE SCALE GENOMIC DNA]</scope>
    <source>
        <strain evidence="7 8">DSM 5896</strain>
    </source>
</reference>
<dbReference type="RefSeq" id="WP_307427694.1">
    <property type="nucleotide sequence ID" value="NZ_JAUSVK010000001.1"/>
</dbReference>
<evidence type="ECO:0000256" key="1">
    <source>
        <dbReference type="ARBA" id="ARBA00004496"/>
    </source>
</evidence>